<organism evidence="1 2">
    <name type="scientific">Scortum barcoo</name>
    <name type="common">barcoo grunter</name>
    <dbReference type="NCBI Taxonomy" id="214431"/>
    <lineage>
        <taxon>Eukaryota</taxon>
        <taxon>Metazoa</taxon>
        <taxon>Chordata</taxon>
        <taxon>Craniata</taxon>
        <taxon>Vertebrata</taxon>
        <taxon>Euteleostomi</taxon>
        <taxon>Actinopterygii</taxon>
        <taxon>Neopterygii</taxon>
        <taxon>Teleostei</taxon>
        <taxon>Neoteleostei</taxon>
        <taxon>Acanthomorphata</taxon>
        <taxon>Eupercaria</taxon>
        <taxon>Centrarchiformes</taxon>
        <taxon>Terapontoidei</taxon>
        <taxon>Terapontidae</taxon>
        <taxon>Scortum</taxon>
    </lineage>
</organism>
<comment type="caution">
    <text evidence="1">The sequence shown here is derived from an EMBL/GenBank/DDBJ whole genome shotgun (WGS) entry which is preliminary data.</text>
</comment>
<proteinExistence type="predicted"/>
<accession>A0ACB8WEE9</accession>
<name>A0ACB8WEE9_9TELE</name>
<reference evidence="1" key="1">
    <citation type="submission" date="2022-04" db="EMBL/GenBank/DDBJ databases">
        <title>Jade perch genome.</title>
        <authorList>
            <person name="Chao B."/>
        </authorList>
    </citation>
    <scope>NUCLEOTIDE SEQUENCE</scope>
    <source>
        <strain evidence="1">CB-2022</strain>
    </source>
</reference>
<protein>
    <submittedName>
        <fullName evidence="1">Uncharacterized protein</fullName>
    </submittedName>
</protein>
<gene>
    <name evidence="1" type="ORF">L3Q82_009923</name>
</gene>
<evidence type="ECO:0000313" key="1">
    <source>
        <dbReference type="EMBL" id="KAI3366096.1"/>
    </source>
</evidence>
<keyword evidence="2" id="KW-1185">Reference proteome</keyword>
<dbReference type="Proteomes" id="UP000831701">
    <property type="component" value="Chromosome 11"/>
</dbReference>
<sequence>MSIPLRKPRRRINTTNRAAEGRQLSLRAFICCDDANLQLANIIVMCIISNLIQIYIKSINTQKAAEMDTRALKNPYQDYNGSPVCTQAFFDSQGKLTPEFAQRLSSKISELLAVMENGLRSADPRDCTSYTGWAGIALLYLHLHSIFSEPSFLQKALDYVSHSLKCLTRRHDITFLCGDAGPLAIAAVVCHRLQRPEEADEYINRLLQFHQMVVKGSGGLPDELLYGRMGYLYSLVFINQQLGQDRIPLQYIQQISEAVLVSGEHLSRKFRVQNHSPLMYEWYQEQYVGAMPTGWPASTTISCSQIHLPGFVSAEDHVHRLVKPSVDHVCRLRFPSGNYPPCIGDDRDLLVHWCHGAPGVVYMLLQAYRVFGVSQYLEDALHCGEVVWHWGLLKKGYGLCHGAAGNAYTFLALYRLTQDPKHLYRACMFADWCMNYGRHGCRTPDTPFSLFEDFKEAFGLFDRVGDSQVAYNQVADIMRALGQNPTNKDVTKILGNPSADDMANKRLNFDAFLPMLKEVDALPKGTYDDYVEGLRVFDKEGNGTVMGAELRIVLSTLGEKMTEPEIDALMAGQEDENGSVHYEAFVKHIMSVLQHSQANLGQPVTSTRPETSSAKTLTDIGTRRIFNEDHDLFRENVRRFYQEEVIPHHREWEKAGQVSREVWEKAGEQGLLGIMIPEEHGGIGGDLFSVAITWEEQSYANCSGPGFALHSDIVMPYIVNYGSKEQIDRFIPKMIAGKCISAIAMTEPGAGSDLQGVRTNAKRDGSDWILNGNKVFITNGWMADLVVVVAVTNREAKAAAHGISLFLVENGMKGFQKGRKLEKIGLKAQDTAELFFEDVRLPADALLGEVNKGFYYLMNELPQERLVIADMAIASCEFMFEETRNYVLQRKAFGKTIAHLQTVQHKLAEMKTEICVGRAFLDNCLQLHAEKRLDPSTASMAKFWASDLQQKVATQCLQLHGGWGYMWEYPIAKAFVDSRIQPIYGGTNEIMKELIARNIVSQK</sequence>
<evidence type="ECO:0000313" key="2">
    <source>
        <dbReference type="Proteomes" id="UP000831701"/>
    </source>
</evidence>
<dbReference type="EMBL" id="CM041541">
    <property type="protein sequence ID" value="KAI3366096.1"/>
    <property type="molecule type" value="Genomic_DNA"/>
</dbReference>